<evidence type="ECO:0000313" key="1">
    <source>
        <dbReference type="Ensembl" id="ENSJHYP00000014416.1"/>
    </source>
</evidence>
<organism evidence="1 2">
    <name type="scientific">Junco hyemalis</name>
    <name type="common">Dark-eyed junco</name>
    <dbReference type="NCBI Taxonomy" id="40217"/>
    <lineage>
        <taxon>Eukaryota</taxon>
        <taxon>Metazoa</taxon>
        <taxon>Chordata</taxon>
        <taxon>Craniata</taxon>
        <taxon>Vertebrata</taxon>
        <taxon>Euteleostomi</taxon>
        <taxon>Archelosauria</taxon>
        <taxon>Archosauria</taxon>
        <taxon>Dinosauria</taxon>
        <taxon>Saurischia</taxon>
        <taxon>Theropoda</taxon>
        <taxon>Coelurosauria</taxon>
        <taxon>Aves</taxon>
        <taxon>Neognathae</taxon>
        <taxon>Neoaves</taxon>
        <taxon>Telluraves</taxon>
        <taxon>Australaves</taxon>
        <taxon>Passeriformes</taxon>
        <taxon>Passerellidae</taxon>
        <taxon>Junco</taxon>
    </lineage>
</organism>
<evidence type="ECO:0000313" key="2">
    <source>
        <dbReference type="Proteomes" id="UP000694408"/>
    </source>
</evidence>
<keyword evidence="2" id="KW-1185">Reference proteome</keyword>
<name>A0A8C5NPM2_JUNHY</name>
<accession>A0A8C5NPM2</accession>
<protein>
    <submittedName>
        <fullName evidence="1">Uncharacterized protein</fullName>
    </submittedName>
</protein>
<dbReference type="Proteomes" id="UP000694408">
    <property type="component" value="Unplaced"/>
</dbReference>
<dbReference type="Ensembl" id="ENSJHYT00000017434.1">
    <property type="protein sequence ID" value="ENSJHYP00000014416.1"/>
    <property type="gene ID" value="ENSJHYG00000011165.1"/>
</dbReference>
<dbReference type="AlphaFoldDB" id="A0A8C5NPM2"/>
<proteinExistence type="predicted"/>
<reference evidence="1" key="1">
    <citation type="submission" date="2025-08" db="UniProtKB">
        <authorList>
            <consortium name="Ensembl"/>
        </authorList>
    </citation>
    <scope>IDENTIFICATION</scope>
</reference>
<reference evidence="1" key="2">
    <citation type="submission" date="2025-09" db="UniProtKB">
        <authorList>
            <consortium name="Ensembl"/>
        </authorList>
    </citation>
    <scope>IDENTIFICATION</scope>
</reference>
<sequence>MEPLRPWLVPFLLPEHCFDRFFLHFQLLDGFWATGSWRDPSWVRFRRGS</sequence>